<evidence type="ECO:0000256" key="11">
    <source>
        <dbReference type="ARBA" id="ARBA00022833"/>
    </source>
</evidence>
<dbReference type="FunFam" id="3.30.40.10:FF:000230">
    <property type="entry name" value="RBR-type E3 ubiquitin transferase"/>
    <property type="match status" value="1"/>
</dbReference>
<proteinExistence type="inferred from homology"/>
<gene>
    <name evidence="15" type="ORF">POM88_034224</name>
</gene>
<dbReference type="InterPro" id="IPR001841">
    <property type="entry name" value="Znf_RING"/>
</dbReference>
<evidence type="ECO:0000259" key="13">
    <source>
        <dbReference type="PROSITE" id="PS50089"/>
    </source>
</evidence>
<keyword evidence="16" id="KW-1185">Reference proteome</keyword>
<dbReference type="GO" id="GO:0061630">
    <property type="term" value="F:ubiquitin protein ligase activity"/>
    <property type="evidence" value="ECO:0007669"/>
    <property type="project" value="UniProtKB-EC"/>
</dbReference>
<evidence type="ECO:0000259" key="14">
    <source>
        <dbReference type="PROSITE" id="PS51873"/>
    </source>
</evidence>
<dbReference type="PROSITE" id="PS50089">
    <property type="entry name" value="ZF_RING_2"/>
    <property type="match status" value="1"/>
</dbReference>
<evidence type="ECO:0000256" key="9">
    <source>
        <dbReference type="ARBA" id="ARBA00022771"/>
    </source>
</evidence>
<evidence type="ECO:0000256" key="7">
    <source>
        <dbReference type="ARBA" id="ARBA00022723"/>
    </source>
</evidence>
<keyword evidence="9 12" id="KW-0863">Zinc-finger</keyword>
<keyword evidence="7" id="KW-0479">Metal-binding</keyword>
<comment type="function">
    <text evidence="3">Might act as an E3 ubiquitin-protein ligase, or as part of E3 complex, which accepts ubiquitin from specific E2 ubiquitin-conjugating enzymes and then transfers it to substrates.</text>
</comment>
<dbReference type="FunFam" id="3.30.420.10:FF:000076">
    <property type="entry name" value="RBR-type E3 ubiquitin transferase"/>
    <property type="match status" value="1"/>
</dbReference>
<dbReference type="GO" id="GO:0004523">
    <property type="term" value="F:RNA-DNA hybrid ribonuclease activity"/>
    <property type="evidence" value="ECO:0007669"/>
    <property type="project" value="InterPro"/>
</dbReference>
<dbReference type="SMART" id="SM00647">
    <property type="entry name" value="IBR"/>
    <property type="match status" value="2"/>
</dbReference>
<dbReference type="Gene3D" id="1.20.120.1750">
    <property type="match status" value="1"/>
</dbReference>
<evidence type="ECO:0000256" key="6">
    <source>
        <dbReference type="ARBA" id="ARBA00022679"/>
    </source>
</evidence>
<dbReference type="InterPro" id="IPR002156">
    <property type="entry name" value="RNaseH_domain"/>
</dbReference>
<dbReference type="EC" id="2.3.2.31" evidence="5"/>
<name>A0AAD8MCS5_9APIA</name>
<dbReference type="Pfam" id="PF13456">
    <property type="entry name" value="RVT_3"/>
    <property type="match status" value="1"/>
</dbReference>
<dbReference type="SMART" id="SM00184">
    <property type="entry name" value="RING"/>
    <property type="match status" value="2"/>
</dbReference>
<evidence type="ECO:0000256" key="3">
    <source>
        <dbReference type="ARBA" id="ARBA00003976"/>
    </source>
</evidence>
<keyword evidence="11" id="KW-0862">Zinc</keyword>
<dbReference type="InterPro" id="IPR036397">
    <property type="entry name" value="RNaseH_sf"/>
</dbReference>
<dbReference type="GO" id="GO:0016567">
    <property type="term" value="P:protein ubiquitination"/>
    <property type="evidence" value="ECO:0007669"/>
    <property type="project" value="InterPro"/>
</dbReference>
<dbReference type="Proteomes" id="UP001237642">
    <property type="component" value="Unassembled WGS sequence"/>
</dbReference>
<dbReference type="InterPro" id="IPR031127">
    <property type="entry name" value="E3_UB_ligase_RBR"/>
</dbReference>
<dbReference type="AlphaFoldDB" id="A0AAD8MCS5"/>
<keyword evidence="6" id="KW-0808">Transferase</keyword>
<dbReference type="Gene3D" id="3.30.40.10">
    <property type="entry name" value="Zinc/RING finger domain, C3HC4 (zinc finger)"/>
    <property type="match status" value="1"/>
</dbReference>
<reference evidence="15" key="2">
    <citation type="submission" date="2023-05" db="EMBL/GenBank/DDBJ databases">
        <authorList>
            <person name="Schelkunov M.I."/>
        </authorList>
    </citation>
    <scope>NUCLEOTIDE SEQUENCE</scope>
    <source>
        <strain evidence="15">Hsosn_3</strain>
        <tissue evidence="15">Leaf</tissue>
    </source>
</reference>
<evidence type="ECO:0000256" key="5">
    <source>
        <dbReference type="ARBA" id="ARBA00012251"/>
    </source>
</evidence>
<evidence type="ECO:0000313" key="16">
    <source>
        <dbReference type="Proteomes" id="UP001237642"/>
    </source>
</evidence>
<evidence type="ECO:0000313" key="15">
    <source>
        <dbReference type="EMBL" id="KAK1368132.1"/>
    </source>
</evidence>
<evidence type="ECO:0000256" key="8">
    <source>
        <dbReference type="ARBA" id="ARBA00022737"/>
    </source>
</evidence>
<keyword evidence="10" id="KW-0833">Ubl conjugation pathway</keyword>
<feature type="domain" description="RING-type" evidence="14">
    <location>
        <begin position="199"/>
        <end position="420"/>
    </location>
</feature>
<evidence type="ECO:0000256" key="2">
    <source>
        <dbReference type="ARBA" id="ARBA00001947"/>
    </source>
</evidence>
<accession>A0AAD8MCS5</accession>
<dbReference type="InterPro" id="IPR044066">
    <property type="entry name" value="TRIAD_supradom"/>
</dbReference>
<dbReference type="SUPFAM" id="SSF57850">
    <property type="entry name" value="RING/U-box"/>
    <property type="match status" value="2"/>
</dbReference>
<comment type="cofactor">
    <cofactor evidence="2">
        <name>Zn(2+)</name>
        <dbReference type="ChEBI" id="CHEBI:29105"/>
    </cofactor>
</comment>
<evidence type="ECO:0000256" key="4">
    <source>
        <dbReference type="ARBA" id="ARBA00005884"/>
    </source>
</evidence>
<dbReference type="InterPro" id="IPR018957">
    <property type="entry name" value="Znf_C3HC4_RING-type"/>
</dbReference>
<protein>
    <recommendedName>
        <fullName evidence="5">RBR-type E3 ubiquitin transferase</fullName>
        <ecNumber evidence="5">2.3.2.31</ecNumber>
    </recommendedName>
</protein>
<dbReference type="InterPro" id="IPR002867">
    <property type="entry name" value="IBR_dom"/>
</dbReference>
<comment type="caution">
    <text evidence="15">The sequence shown here is derived from an EMBL/GenBank/DDBJ whole genome shotgun (WGS) entry which is preliminary data.</text>
</comment>
<keyword evidence="8" id="KW-0677">Repeat</keyword>
<dbReference type="PROSITE" id="PS00518">
    <property type="entry name" value="ZF_RING_1"/>
    <property type="match status" value="1"/>
</dbReference>
<comment type="similarity">
    <text evidence="4">Belongs to the RBR family. Ariadne subfamily.</text>
</comment>
<dbReference type="InterPro" id="IPR017907">
    <property type="entry name" value="Znf_RING_CS"/>
</dbReference>
<comment type="catalytic activity">
    <reaction evidence="1">
        <text>[E2 ubiquitin-conjugating enzyme]-S-ubiquitinyl-L-cysteine + [acceptor protein]-L-lysine = [E2 ubiquitin-conjugating enzyme]-L-cysteine + [acceptor protein]-N(6)-ubiquitinyl-L-lysine.</text>
        <dbReference type="EC" id="2.3.2.31"/>
    </reaction>
</comment>
<feature type="domain" description="RING-type" evidence="13">
    <location>
        <begin position="203"/>
        <end position="247"/>
    </location>
</feature>
<dbReference type="CDD" id="cd22584">
    <property type="entry name" value="Rcat_RBR_unk"/>
    <property type="match status" value="1"/>
</dbReference>
<dbReference type="FunFam" id="1.20.120.1750:FF:000019">
    <property type="entry name" value="RBR-type E3 ubiquitin transferase"/>
    <property type="match status" value="1"/>
</dbReference>
<dbReference type="Gene3D" id="3.30.420.10">
    <property type="entry name" value="Ribonuclease H-like superfamily/Ribonuclease H"/>
    <property type="match status" value="1"/>
</dbReference>
<dbReference type="InterPro" id="IPR013083">
    <property type="entry name" value="Znf_RING/FYVE/PHD"/>
</dbReference>
<organism evidence="15 16">
    <name type="scientific">Heracleum sosnowskyi</name>
    <dbReference type="NCBI Taxonomy" id="360622"/>
    <lineage>
        <taxon>Eukaryota</taxon>
        <taxon>Viridiplantae</taxon>
        <taxon>Streptophyta</taxon>
        <taxon>Embryophyta</taxon>
        <taxon>Tracheophyta</taxon>
        <taxon>Spermatophyta</taxon>
        <taxon>Magnoliopsida</taxon>
        <taxon>eudicotyledons</taxon>
        <taxon>Gunneridae</taxon>
        <taxon>Pentapetalae</taxon>
        <taxon>asterids</taxon>
        <taxon>campanulids</taxon>
        <taxon>Apiales</taxon>
        <taxon>Apiaceae</taxon>
        <taxon>Apioideae</taxon>
        <taxon>apioid superclade</taxon>
        <taxon>Tordylieae</taxon>
        <taxon>Tordyliinae</taxon>
        <taxon>Heracleum</taxon>
    </lineage>
</organism>
<dbReference type="GO" id="GO:0008270">
    <property type="term" value="F:zinc ion binding"/>
    <property type="evidence" value="ECO:0007669"/>
    <property type="project" value="UniProtKB-KW"/>
</dbReference>
<reference evidence="15" key="1">
    <citation type="submission" date="2023-02" db="EMBL/GenBank/DDBJ databases">
        <title>Genome of toxic invasive species Heracleum sosnowskyi carries increased number of genes despite the absence of recent whole-genome duplications.</title>
        <authorList>
            <person name="Schelkunov M."/>
            <person name="Shtratnikova V."/>
            <person name="Makarenko M."/>
            <person name="Klepikova A."/>
            <person name="Omelchenko D."/>
            <person name="Novikova G."/>
            <person name="Obukhova E."/>
            <person name="Bogdanov V."/>
            <person name="Penin A."/>
            <person name="Logacheva M."/>
        </authorList>
    </citation>
    <scope>NUCLEOTIDE SEQUENCE</scope>
    <source>
        <strain evidence="15">Hsosn_3</strain>
        <tissue evidence="15">Leaf</tissue>
    </source>
</reference>
<dbReference type="CDD" id="cd22582">
    <property type="entry name" value="BRcat_RBR_unk"/>
    <property type="match status" value="1"/>
</dbReference>
<evidence type="ECO:0000256" key="12">
    <source>
        <dbReference type="PROSITE-ProRule" id="PRU00175"/>
    </source>
</evidence>
<dbReference type="Pfam" id="PF00097">
    <property type="entry name" value="zf-C3HC4"/>
    <property type="match status" value="1"/>
</dbReference>
<dbReference type="GO" id="GO:0003676">
    <property type="term" value="F:nucleic acid binding"/>
    <property type="evidence" value="ECO:0007669"/>
    <property type="project" value="InterPro"/>
</dbReference>
<sequence>MEGEAVLGSRRFEKLKFDDEEEEFRSCCEDEDELNEREVVVDETSKDDLDEFSVKMYFKGISITEPGDSSSSGISGIGVYMERSSCFPVIQLQKKLEFFVEESVADYLALMDGLSEAIQNDVRRVQAFIGSKILFDQITSDSILENPLLVALRQRILEHASTLDSFDLKYVPDIDLTRPLQLAKVAIGVISFPSTGVESVDNCSICCEERLSTMMMTIKCSHRFCSNCMKTYVEEKLQSSQVPIKCPQLGCKYNISTSECRSFLPVTSYEFFERAHINFIEANVVGSDKVYCPYSNCSALLDRHECLSARASSSYQSDSSCLECPACQQFICVDCGVPWHSSMTCEEYQNLPLEERDTGDVTSHRLAQNKRWRQCQQCQRMIELTHGCYHMTCWCGHEFCYSCGAEYGDSGQTCQCTFWDEEQYTGDVITHPSQEFEQWAWDSFGSLSTMVDAYSEQERSQLALIQRFLAGGLSSGEHQPHQSPPRRTDSYGDSMKDLHQLPWLERFVSVISDNFYDEHIQ</sequence>
<dbReference type="PANTHER" id="PTHR11685">
    <property type="entry name" value="RBR FAMILY RING FINGER AND IBR DOMAIN-CONTAINING"/>
    <property type="match status" value="1"/>
</dbReference>
<dbReference type="PROSITE" id="PS51873">
    <property type="entry name" value="TRIAD"/>
    <property type="match status" value="1"/>
</dbReference>
<dbReference type="Pfam" id="PF01485">
    <property type="entry name" value="IBR"/>
    <property type="match status" value="2"/>
</dbReference>
<evidence type="ECO:0000256" key="1">
    <source>
        <dbReference type="ARBA" id="ARBA00001798"/>
    </source>
</evidence>
<dbReference type="EMBL" id="JAUIZM010000008">
    <property type="protein sequence ID" value="KAK1368132.1"/>
    <property type="molecule type" value="Genomic_DNA"/>
</dbReference>
<evidence type="ECO:0000256" key="10">
    <source>
        <dbReference type="ARBA" id="ARBA00022786"/>
    </source>
</evidence>